<evidence type="ECO:0000256" key="1">
    <source>
        <dbReference type="ARBA" id="ARBA00022679"/>
    </source>
</evidence>
<keyword evidence="4" id="KW-0239">DNA-directed DNA polymerase</keyword>
<protein>
    <recommendedName>
        <fullName evidence="5">DNA polymerase III delta N-terminal domain-containing protein</fullName>
    </recommendedName>
</protein>
<dbReference type="NCBIfam" id="TIGR01128">
    <property type="entry name" value="holA"/>
    <property type="match status" value="1"/>
</dbReference>
<keyword evidence="3" id="KW-0235">DNA replication</keyword>
<organism evidence="6">
    <name type="scientific">candidate division WOR-3 bacterium</name>
    <dbReference type="NCBI Taxonomy" id="2052148"/>
    <lineage>
        <taxon>Bacteria</taxon>
        <taxon>Bacteria division WOR-3</taxon>
    </lineage>
</organism>
<dbReference type="InterPro" id="IPR005790">
    <property type="entry name" value="DNA_polIII_delta"/>
</dbReference>
<dbReference type="Gene3D" id="3.40.50.300">
    <property type="entry name" value="P-loop containing nucleotide triphosphate hydrolases"/>
    <property type="match status" value="1"/>
</dbReference>
<evidence type="ECO:0000256" key="2">
    <source>
        <dbReference type="ARBA" id="ARBA00022695"/>
    </source>
</evidence>
<feature type="domain" description="DNA polymerase III delta N-terminal" evidence="5">
    <location>
        <begin position="9"/>
        <end position="86"/>
    </location>
</feature>
<comment type="caution">
    <text evidence="6">The sequence shown here is derived from an EMBL/GenBank/DDBJ whole genome shotgun (WGS) entry which is preliminary data.</text>
</comment>
<sequence length="294" mass="33994">MKGMNSLFVLLGEDDIRAEEFIQEIKEKLRAAGLSFTSETLDCGESDISDIVERLVSLPLLADKRILILKNFASLLSDKEGTKEVLSHLKRISSDKESPVIAVVGLSWSKENEVFITKEGLSPYVCNFYRGKDWAIKREVKEKARRDGFIFEEDALSLLLDYTGEDYTQVYQEYEKIKLYAETHRITRPLLEEILSPVKRVTIQELGGAFRRKEKKTVLSCLFNLFLYSEKLENIIGYFTGILFRLLAEEKPALWERREIIQRLRELAAIDKRIKTTPCDGESLLFKWLLNALR</sequence>
<dbReference type="PANTHER" id="PTHR34388:SF1">
    <property type="entry name" value="DNA POLYMERASE III SUBUNIT DELTA"/>
    <property type="match status" value="1"/>
</dbReference>
<dbReference type="InterPro" id="IPR010372">
    <property type="entry name" value="DNA_pol3_delta_N"/>
</dbReference>
<keyword evidence="2" id="KW-0548">Nucleotidyltransferase</keyword>
<dbReference type="PANTHER" id="PTHR34388">
    <property type="entry name" value="DNA POLYMERASE III SUBUNIT DELTA"/>
    <property type="match status" value="1"/>
</dbReference>
<dbReference type="GO" id="GO:0003887">
    <property type="term" value="F:DNA-directed DNA polymerase activity"/>
    <property type="evidence" value="ECO:0007669"/>
    <property type="project" value="UniProtKB-KW"/>
</dbReference>
<evidence type="ECO:0000256" key="4">
    <source>
        <dbReference type="ARBA" id="ARBA00022932"/>
    </source>
</evidence>
<dbReference type="EMBL" id="DTMQ01000034">
    <property type="protein sequence ID" value="HGE99401.1"/>
    <property type="molecule type" value="Genomic_DNA"/>
</dbReference>
<dbReference type="GO" id="GO:0006261">
    <property type="term" value="P:DNA-templated DNA replication"/>
    <property type="evidence" value="ECO:0007669"/>
    <property type="project" value="TreeGrafter"/>
</dbReference>
<name>A0A7C3UWU8_UNCW3</name>
<proteinExistence type="predicted"/>
<keyword evidence="1" id="KW-0808">Transferase</keyword>
<dbReference type="AlphaFoldDB" id="A0A7C3UWU8"/>
<dbReference type="Pfam" id="PF06144">
    <property type="entry name" value="DNA_pol3_delta"/>
    <property type="match status" value="1"/>
</dbReference>
<dbReference type="InterPro" id="IPR027417">
    <property type="entry name" value="P-loop_NTPase"/>
</dbReference>
<gene>
    <name evidence="6" type="ORF">ENX07_04950</name>
</gene>
<dbReference type="GO" id="GO:0009360">
    <property type="term" value="C:DNA polymerase III complex"/>
    <property type="evidence" value="ECO:0007669"/>
    <property type="project" value="InterPro"/>
</dbReference>
<reference evidence="6" key="1">
    <citation type="journal article" date="2020" name="mSystems">
        <title>Genome- and Community-Level Interaction Insights into Carbon Utilization and Element Cycling Functions of Hydrothermarchaeota in Hydrothermal Sediment.</title>
        <authorList>
            <person name="Zhou Z."/>
            <person name="Liu Y."/>
            <person name="Xu W."/>
            <person name="Pan J."/>
            <person name="Luo Z.H."/>
            <person name="Li M."/>
        </authorList>
    </citation>
    <scope>NUCLEOTIDE SEQUENCE [LARGE SCALE GENOMIC DNA]</scope>
    <source>
        <strain evidence="6">SpSt-906</strain>
    </source>
</reference>
<accession>A0A7C3UWU8</accession>
<evidence type="ECO:0000259" key="5">
    <source>
        <dbReference type="Pfam" id="PF06144"/>
    </source>
</evidence>
<evidence type="ECO:0000313" key="6">
    <source>
        <dbReference type="EMBL" id="HGE99401.1"/>
    </source>
</evidence>
<dbReference type="Gene3D" id="1.10.8.60">
    <property type="match status" value="1"/>
</dbReference>
<dbReference type="GO" id="GO:0003677">
    <property type="term" value="F:DNA binding"/>
    <property type="evidence" value="ECO:0007669"/>
    <property type="project" value="InterPro"/>
</dbReference>
<evidence type="ECO:0000256" key="3">
    <source>
        <dbReference type="ARBA" id="ARBA00022705"/>
    </source>
</evidence>
<dbReference type="SUPFAM" id="SSF52540">
    <property type="entry name" value="P-loop containing nucleoside triphosphate hydrolases"/>
    <property type="match status" value="1"/>
</dbReference>